<protein>
    <submittedName>
        <fullName evidence="1">Uncharacterized protein</fullName>
    </submittedName>
</protein>
<dbReference type="EMBL" id="CM046388">
    <property type="protein sequence ID" value="KAI8572255.1"/>
    <property type="molecule type" value="Genomic_DNA"/>
</dbReference>
<evidence type="ECO:0000313" key="2">
    <source>
        <dbReference type="Proteomes" id="UP001062846"/>
    </source>
</evidence>
<dbReference type="Proteomes" id="UP001062846">
    <property type="component" value="Chromosome 1"/>
</dbReference>
<name>A0ACC0Q2Q3_RHOML</name>
<comment type="caution">
    <text evidence="1">The sequence shown here is derived from an EMBL/GenBank/DDBJ whole genome shotgun (WGS) entry which is preliminary data.</text>
</comment>
<accession>A0ACC0Q2Q3</accession>
<reference evidence="1" key="1">
    <citation type="submission" date="2022-02" db="EMBL/GenBank/DDBJ databases">
        <title>Plant Genome Project.</title>
        <authorList>
            <person name="Zhang R.-G."/>
        </authorList>
    </citation>
    <scope>NUCLEOTIDE SEQUENCE</scope>
    <source>
        <strain evidence="1">AT1</strain>
    </source>
</reference>
<evidence type="ECO:0000313" key="1">
    <source>
        <dbReference type="EMBL" id="KAI8572255.1"/>
    </source>
</evidence>
<proteinExistence type="predicted"/>
<sequence length="506" mass="55244">MESPLIKNGGIGSSALGATELHHAPPEVLAAGEGGDYPRVHNFEDVKNICYLESGKLWAIAGPIAFNILCNYGINSFTNIFVGHLGNVELSAVAISLSVLANFSFGFLLGMGSALETLCGQAFGAGHLEMLGIYMQRSWIILSSACFFILPLYIYATPILKLLGQRDDIAKLAGKFSIHVIPQMFSLAINFPTQKFLQAQSKVGILAWIGFVFLFLHIGMLYLFISVFGWGLAGAAAAYDISAWGVALAQVAYIVVWCKDDGWRGLSWLAFKELWPFVKLSVASAVMICLEIWYFMSIIVLTGHLEDPVIAVGSLSICMNINGWEGMLFIGINAAISVRVSNELGSRHPRAAKYSVFITVAESLLIGIFCSVAIMTTRNHFAIIFTDSKEMQKAVAHLAYLLAITMVLNSVQPVISGVAVGGGWQALVAYINLFCYYIVGLPLGFLLGYKTSLGVEGIWIGMICGTFLQTLILLFITWKTNWNEEVAQASDRLRQWTGLDEESHTT</sequence>
<keyword evidence="2" id="KW-1185">Reference proteome</keyword>
<organism evidence="1 2">
    <name type="scientific">Rhododendron molle</name>
    <name type="common">Chinese azalea</name>
    <name type="synonym">Azalea mollis</name>
    <dbReference type="NCBI Taxonomy" id="49168"/>
    <lineage>
        <taxon>Eukaryota</taxon>
        <taxon>Viridiplantae</taxon>
        <taxon>Streptophyta</taxon>
        <taxon>Embryophyta</taxon>
        <taxon>Tracheophyta</taxon>
        <taxon>Spermatophyta</taxon>
        <taxon>Magnoliopsida</taxon>
        <taxon>eudicotyledons</taxon>
        <taxon>Gunneridae</taxon>
        <taxon>Pentapetalae</taxon>
        <taxon>asterids</taxon>
        <taxon>Ericales</taxon>
        <taxon>Ericaceae</taxon>
        <taxon>Ericoideae</taxon>
        <taxon>Rhodoreae</taxon>
        <taxon>Rhododendron</taxon>
    </lineage>
</organism>
<gene>
    <name evidence="1" type="ORF">RHMOL_Rhmol01G0183700</name>
</gene>